<dbReference type="AlphaFoldDB" id="A0A286U4W7"/>
<evidence type="ECO:0000313" key="2">
    <source>
        <dbReference type="EMBL" id="PAV14613.1"/>
    </source>
</evidence>
<gene>
    <name evidence="2" type="ORF">PNOK_0969100</name>
</gene>
<proteinExistence type="predicted"/>
<feature type="compositionally biased region" description="Basic and acidic residues" evidence="1">
    <location>
        <begin position="46"/>
        <end position="61"/>
    </location>
</feature>
<keyword evidence="3" id="KW-1185">Reference proteome</keyword>
<organism evidence="2 3">
    <name type="scientific">Pyrrhoderma noxium</name>
    <dbReference type="NCBI Taxonomy" id="2282107"/>
    <lineage>
        <taxon>Eukaryota</taxon>
        <taxon>Fungi</taxon>
        <taxon>Dikarya</taxon>
        <taxon>Basidiomycota</taxon>
        <taxon>Agaricomycotina</taxon>
        <taxon>Agaricomycetes</taxon>
        <taxon>Hymenochaetales</taxon>
        <taxon>Hymenochaetaceae</taxon>
        <taxon>Pyrrhoderma</taxon>
    </lineage>
</organism>
<evidence type="ECO:0000256" key="1">
    <source>
        <dbReference type="SAM" id="MobiDB-lite"/>
    </source>
</evidence>
<reference evidence="2 3" key="1">
    <citation type="journal article" date="2017" name="Mol. Ecol.">
        <title>Comparative and population genomic landscape of Phellinus noxius: A hypervariable fungus causing root rot in trees.</title>
        <authorList>
            <person name="Chung C.L."/>
            <person name="Lee T.J."/>
            <person name="Akiba M."/>
            <person name="Lee H.H."/>
            <person name="Kuo T.H."/>
            <person name="Liu D."/>
            <person name="Ke H.M."/>
            <person name="Yokoi T."/>
            <person name="Roa M.B."/>
            <person name="Lu M.J."/>
            <person name="Chang Y.Y."/>
            <person name="Ann P.J."/>
            <person name="Tsai J.N."/>
            <person name="Chen C.Y."/>
            <person name="Tzean S.S."/>
            <person name="Ota Y."/>
            <person name="Hattori T."/>
            <person name="Sahashi N."/>
            <person name="Liou R.F."/>
            <person name="Kikuchi T."/>
            <person name="Tsai I.J."/>
        </authorList>
    </citation>
    <scope>NUCLEOTIDE SEQUENCE [LARGE SCALE GENOMIC DNA]</scope>
    <source>
        <strain evidence="2 3">FFPRI411160</strain>
    </source>
</reference>
<accession>A0A286U4W7</accession>
<feature type="region of interest" description="Disordered" evidence="1">
    <location>
        <begin position="32"/>
        <end position="79"/>
    </location>
</feature>
<dbReference type="Proteomes" id="UP000217199">
    <property type="component" value="Unassembled WGS sequence"/>
</dbReference>
<evidence type="ECO:0000313" key="3">
    <source>
        <dbReference type="Proteomes" id="UP000217199"/>
    </source>
</evidence>
<dbReference type="EMBL" id="NBII01000012">
    <property type="protein sequence ID" value="PAV14613.1"/>
    <property type="molecule type" value="Genomic_DNA"/>
</dbReference>
<comment type="caution">
    <text evidence="2">The sequence shown here is derived from an EMBL/GenBank/DDBJ whole genome shotgun (WGS) entry which is preliminary data.</text>
</comment>
<name>A0A286U4W7_9AGAM</name>
<feature type="compositionally biased region" description="Polar residues" evidence="1">
    <location>
        <begin position="32"/>
        <end position="42"/>
    </location>
</feature>
<protein>
    <submittedName>
        <fullName evidence="2">Uncharacterized protein</fullName>
    </submittedName>
</protein>
<dbReference type="InParanoid" id="A0A286U4W7"/>
<sequence length="190" mass="19726">MPNEQSAPGAKVFFETYNDVAGSQVINTATMTKSVPSASSEITSEEVPKEAPSTKEEEREIPMPNLDQTPITESPLTVPINERPNTVLKGINKLVDNQENSRRILRVEAGAGGRGGSGIEADECLIEGCEGTGGKGGNGGGLNLPDFYQGVINIEAKYGEGGLGGSGIKAKKTTIRNSKAYGGEGGEGGK</sequence>
<feature type="compositionally biased region" description="Polar residues" evidence="1">
    <location>
        <begin position="66"/>
        <end position="75"/>
    </location>
</feature>